<proteinExistence type="predicted"/>
<protein>
    <submittedName>
        <fullName evidence="3">Uncharacterized protein LOC110300008</fullName>
    </submittedName>
</protein>
<dbReference type="KEGG" id="mcal:110300008"/>
<reference evidence="3" key="1">
    <citation type="submission" date="2025-08" db="UniProtKB">
        <authorList>
            <consortium name="RefSeq"/>
        </authorList>
    </citation>
    <scope>IDENTIFICATION</scope>
</reference>
<evidence type="ECO:0000256" key="1">
    <source>
        <dbReference type="SAM" id="MobiDB-lite"/>
    </source>
</evidence>
<dbReference type="AlphaFoldDB" id="A0A6P5Q734"/>
<accession>A0A6P5Q734</accession>
<gene>
    <name evidence="3" type="primary">LOC110300008</name>
</gene>
<organism evidence="2 3">
    <name type="scientific">Mus caroli</name>
    <name type="common">Ryukyu mouse</name>
    <name type="synonym">Ricefield mouse</name>
    <dbReference type="NCBI Taxonomy" id="10089"/>
    <lineage>
        <taxon>Eukaryota</taxon>
        <taxon>Metazoa</taxon>
        <taxon>Chordata</taxon>
        <taxon>Craniata</taxon>
        <taxon>Vertebrata</taxon>
        <taxon>Euteleostomi</taxon>
        <taxon>Mammalia</taxon>
        <taxon>Eutheria</taxon>
        <taxon>Euarchontoglires</taxon>
        <taxon>Glires</taxon>
        <taxon>Rodentia</taxon>
        <taxon>Myomorpha</taxon>
        <taxon>Muroidea</taxon>
        <taxon>Muridae</taxon>
        <taxon>Murinae</taxon>
        <taxon>Mus</taxon>
        <taxon>Mus</taxon>
    </lineage>
</organism>
<keyword evidence="2" id="KW-1185">Reference proteome</keyword>
<dbReference type="GeneID" id="110300008"/>
<sequence length="186" mass="20166">MASGEWIGADSPPLQSMSHGLGPGGLGWNRPAPQLGKGTVQNARFGCSRTPGRDRGTRITPRGNPKQTDPGTLLRTHRKKTRPERAGESSRAGKGLNRNCAAGGSAELLDGVVKGLEVHTSHGYIVRSCLREEKEKKEEGAMCLWKPEDNLECSDQADIELTPCLPLLPECWDERHAPPHLVLASF</sequence>
<dbReference type="RefSeq" id="XP_021025697.1">
    <property type="nucleotide sequence ID" value="XM_021170038.1"/>
</dbReference>
<name>A0A6P5Q734_MUSCR</name>
<evidence type="ECO:0000313" key="3">
    <source>
        <dbReference type="RefSeq" id="XP_021025697.1"/>
    </source>
</evidence>
<dbReference type="Proteomes" id="UP000515126">
    <property type="component" value="Chromosome 8"/>
</dbReference>
<evidence type="ECO:0000313" key="2">
    <source>
        <dbReference type="Proteomes" id="UP000515126"/>
    </source>
</evidence>
<feature type="region of interest" description="Disordered" evidence="1">
    <location>
        <begin position="1"/>
        <end position="98"/>
    </location>
</feature>